<feature type="region of interest" description="Disordered" evidence="1">
    <location>
        <begin position="1"/>
        <end position="20"/>
    </location>
</feature>
<keyword evidence="3" id="KW-1185">Reference proteome</keyword>
<organism evidence="2 3">
    <name type="scientific">Hibiscus sabdariffa</name>
    <name type="common">roselle</name>
    <dbReference type="NCBI Taxonomy" id="183260"/>
    <lineage>
        <taxon>Eukaryota</taxon>
        <taxon>Viridiplantae</taxon>
        <taxon>Streptophyta</taxon>
        <taxon>Embryophyta</taxon>
        <taxon>Tracheophyta</taxon>
        <taxon>Spermatophyta</taxon>
        <taxon>Magnoliopsida</taxon>
        <taxon>eudicotyledons</taxon>
        <taxon>Gunneridae</taxon>
        <taxon>Pentapetalae</taxon>
        <taxon>rosids</taxon>
        <taxon>malvids</taxon>
        <taxon>Malvales</taxon>
        <taxon>Malvaceae</taxon>
        <taxon>Malvoideae</taxon>
        <taxon>Hibiscus</taxon>
    </lineage>
</organism>
<evidence type="ECO:0000256" key="1">
    <source>
        <dbReference type="SAM" id="MobiDB-lite"/>
    </source>
</evidence>
<evidence type="ECO:0000313" key="3">
    <source>
        <dbReference type="Proteomes" id="UP001472677"/>
    </source>
</evidence>
<protein>
    <submittedName>
        <fullName evidence="2">Uncharacterized protein</fullName>
    </submittedName>
</protein>
<sequence>MKPKTTTTFTNGANWSPQGDGIDVTLPLPLPPSFPCERGDIDACIDAVLYGPTTKKRLPSFPAISPD</sequence>
<dbReference type="Proteomes" id="UP001472677">
    <property type="component" value="Unassembled WGS sequence"/>
</dbReference>
<name>A0ABR2ELH5_9ROSI</name>
<gene>
    <name evidence="2" type="ORF">V6N12_010786</name>
</gene>
<feature type="compositionally biased region" description="Polar residues" evidence="1">
    <location>
        <begin position="1"/>
        <end position="17"/>
    </location>
</feature>
<dbReference type="EMBL" id="JBBPBM010000012">
    <property type="protein sequence ID" value="KAK8562715.1"/>
    <property type="molecule type" value="Genomic_DNA"/>
</dbReference>
<evidence type="ECO:0000313" key="2">
    <source>
        <dbReference type="EMBL" id="KAK8562715.1"/>
    </source>
</evidence>
<comment type="caution">
    <text evidence="2">The sequence shown here is derived from an EMBL/GenBank/DDBJ whole genome shotgun (WGS) entry which is preliminary data.</text>
</comment>
<reference evidence="2 3" key="1">
    <citation type="journal article" date="2024" name="G3 (Bethesda)">
        <title>Genome assembly of Hibiscus sabdariffa L. provides insights into metabolisms of medicinal natural products.</title>
        <authorList>
            <person name="Kim T."/>
        </authorList>
    </citation>
    <scope>NUCLEOTIDE SEQUENCE [LARGE SCALE GENOMIC DNA]</scope>
    <source>
        <strain evidence="2">TK-2024</strain>
        <tissue evidence="2">Old leaves</tissue>
    </source>
</reference>
<accession>A0ABR2ELH5</accession>
<proteinExistence type="predicted"/>